<evidence type="ECO:0000256" key="4">
    <source>
        <dbReference type="SAM" id="Phobius"/>
    </source>
</evidence>
<dbReference type="Pfam" id="PF03334">
    <property type="entry name" value="PhaG_MnhG_YufB"/>
    <property type="match status" value="1"/>
</dbReference>
<feature type="transmembrane region" description="Helical" evidence="4">
    <location>
        <begin position="70"/>
        <end position="91"/>
    </location>
</feature>
<keyword evidence="3" id="KW-0050">Antiport</keyword>
<dbReference type="EMBL" id="JACWFH010000021">
    <property type="protein sequence ID" value="MBY0098252.1"/>
    <property type="molecule type" value="Genomic_DNA"/>
</dbReference>
<feature type="transmembrane region" description="Helical" evidence="4">
    <location>
        <begin position="45"/>
        <end position="64"/>
    </location>
</feature>
<dbReference type="NCBIfam" id="TIGR01300">
    <property type="entry name" value="CPA3_mnhG_phaG"/>
    <property type="match status" value="1"/>
</dbReference>
<evidence type="ECO:0000256" key="1">
    <source>
        <dbReference type="ARBA" id="ARBA00004141"/>
    </source>
</evidence>
<evidence type="ECO:0000256" key="2">
    <source>
        <dbReference type="ARBA" id="ARBA00008404"/>
    </source>
</evidence>
<dbReference type="NCBIfam" id="NF009314">
    <property type="entry name" value="PRK12674.1-2"/>
    <property type="match status" value="1"/>
</dbReference>
<reference evidence="5 6" key="1">
    <citation type="submission" date="2020-07" db="EMBL/GenBank/DDBJ databases">
        <title>Fungal Genomes of the International Space Station.</title>
        <authorList>
            <person name="Seuylemezian A."/>
            <person name="Singh N.K."/>
            <person name="Wood J."/>
            <person name="Venkateswaran K."/>
        </authorList>
    </citation>
    <scope>NUCLEOTIDE SEQUENCE [LARGE SCALE GENOMIC DNA]</scope>
    <source>
        <strain evidence="5 6">PL-B2</strain>
    </source>
</reference>
<dbReference type="Proteomes" id="UP000769780">
    <property type="component" value="Unassembled WGS sequence"/>
</dbReference>
<evidence type="ECO:0000313" key="5">
    <source>
        <dbReference type="EMBL" id="MBY0098252.1"/>
    </source>
</evidence>
<organism evidence="5 6">
    <name type="scientific">Mesobacillus maritimus</name>
    <dbReference type="NCBI Taxonomy" id="1643336"/>
    <lineage>
        <taxon>Bacteria</taxon>
        <taxon>Bacillati</taxon>
        <taxon>Bacillota</taxon>
        <taxon>Bacilli</taxon>
        <taxon>Bacillales</taxon>
        <taxon>Bacillaceae</taxon>
        <taxon>Mesobacillus</taxon>
    </lineage>
</organism>
<keyword evidence="4" id="KW-1133">Transmembrane helix</keyword>
<dbReference type="PANTHER" id="PTHR34703">
    <property type="entry name" value="ANTIPORTER SUBUNIT MNHG2-RELATED"/>
    <property type="match status" value="1"/>
</dbReference>
<evidence type="ECO:0000256" key="3">
    <source>
        <dbReference type="ARBA" id="ARBA00022449"/>
    </source>
</evidence>
<proteinExistence type="inferred from homology"/>
<feature type="transmembrane region" description="Helical" evidence="4">
    <location>
        <begin position="12"/>
        <end position="33"/>
    </location>
</feature>
<dbReference type="RefSeq" id="WP_221874473.1">
    <property type="nucleotide sequence ID" value="NZ_JACWFH010000021.1"/>
</dbReference>
<keyword evidence="4" id="KW-0472">Membrane</keyword>
<evidence type="ECO:0000313" key="6">
    <source>
        <dbReference type="Proteomes" id="UP000769780"/>
    </source>
</evidence>
<protein>
    <submittedName>
        <fullName evidence="5">Na+/H+ antiporter subunit G</fullName>
    </submittedName>
</protein>
<comment type="similarity">
    <text evidence="2">Belongs to the CPA3 antiporters (TC 2.A.63) subunit G family.</text>
</comment>
<keyword evidence="3" id="KW-0813">Transport</keyword>
<dbReference type="InterPro" id="IPR005133">
    <property type="entry name" value="PhaG_MnhG_YufB"/>
</dbReference>
<keyword evidence="6" id="KW-1185">Reference proteome</keyword>
<sequence>MNVKEWSELIGPLFIFIGSVFTFLSAVGLIRLPDVYTRSHAASKSTTLGVLGVLFGAFLFFLITEEYVSIRLLLGIFFVFLTAPIAAHMICRSAYRSNVELAKESVKDDLKPYLKENMVEDQV</sequence>
<keyword evidence="4" id="KW-0812">Transmembrane</keyword>
<comment type="subcellular location">
    <subcellularLocation>
        <location evidence="1">Membrane</location>
        <topology evidence="1">Multi-pass membrane protein</topology>
    </subcellularLocation>
</comment>
<comment type="caution">
    <text evidence="5">The sequence shown here is derived from an EMBL/GenBank/DDBJ whole genome shotgun (WGS) entry which is preliminary data.</text>
</comment>
<gene>
    <name evidence="5" type="ORF">H0185_15750</name>
</gene>
<dbReference type="PANTHER" id="PTHR34703:SF1">
    <property type="entry name" value="ANTIPORTER SUBUNIT MNHG2-RELATED"/>
    <property type="match status" value="1"/>
</dbReference>
<name>A0ABS7K7K1_9BACI</name>
<accession>A0ABS7K7K1</accession>